<dbReference type="Proteomes" id="UP000324897">
    <property type="component" value="Unassembled WGS sequence"/>
</dbReference>
<proteinExistence type="predicted"/>
<dbReference type="AlphaFoldDB" id="A0A5J9SC62"/>
<dbReference type="OrthoDB" id="1921280at2759"/>
<sequence length="409" mass="46295">MATTGGGGGRALAPPHGPACPPEWHHFFGSLVSLLCQMDAQANALSVEHQRLLTEIDFLKREQSKRLEIAQYDAQQIRSYAERTIASRDQLAEILGHKEPEAFEGLGDNSLECFTKLISTLVDENTKLKKKLKEVESQAELAENNVNHQHSAKDSKAQIKKLKEAYKKMVSEKDKEISALRAERNFAWNQFNTMDTEYRETCKKKSIEAKHATEEAKHATELAEKIKQVVHEKDDEIRRLRAEVASTRENMLILEGELEQVRSLVKSKYAETDQILTSQTSKKDLNETNRKSKLEGPVLREKSRISQVTPVRREVKSSRKCVSSAKGTHNQSGSKSRMHNTEKRGQSQTSQKRKRGSSSLHMLLMNFARSSALFRKAARQTCRVTHAFYPLFHYSQADCPDSSSALMAL</sequence>
<dbReference type="PANTHER" id="PTHR35992:SF1">
    <property type="entry name" value="CYTOMATRIX PROTEIN-LIKE PROTEIN"/>
    <property type="match status" value="1"/>
</dbReference>
<dbReference type="EMBL" id="RWGY01001136">
    <property type="protein sequence ID" value="TVT96701.1"/>
    <property type="molecule type" value="Genomic_DNA"/>
</dbReference>
<feature type="region of interest" description="Disordered" evidence="2">
    <location>
        <begin position="280"/>
        <end position="358"/>
    </location>
</feature>
<evidence type="ECO:0000256" key="1">
    <source>
        <dbReference type="SAM" id="Coils"/>
    </source>
</evidence>
<feature type="compositionally biased region" description="Basic and acidic residues" evidence="2">
    <location>
        <begin position="281"/>
        <end position="304"/>
    </location>
</feature>
<evidence type="ECO:0000313" key="4">
    <source>
        <dbReference type="Proteomes" id="UP000324897"/>
    </source>
</evidence>
<gene>
    <name evidence="3" type="ORF">EJB05_58100</name>
</gene>
<keyword evidence="4" id="KW-1185">Reference proteome</keyword>
<dbReference type="Gramene" id="TVT96701">
    <property type="protein sequence ID" value="TVT96701"/>
    <property type="gene ID" value="EJB05_58100"/>
</dbReference>
<dbReference type="PANTHER" id="PTHR35992">
    <property type="entry name" value="CYTOMATRIX PROTEIN-LIKE PROTEIN"/>
    <property type="match status" value="1"/>
</dbReference>
<feature type="coiled-coil region" evidence="1">
    <location>
        <begin position="223"/>
        <end position="257"/>
    </location>
</feature>
<protein>
    <submittedName>
        <fullName evidence="3">Uncharacterized protein</fullName>
    </submittedName>
</protein>
<evidence type="ECO:0000256" key="2">
    <source>
        <dbReference type="SAM" id="MobiDB-lite"/>
    </source>
</evidence>
<organism evidence="3 4">
    <name type="scientific">Eragrostis curvula</name>
    <name type="common">weeping love grass</name>
    <dbReference type="NCBI Taxonomy" id="38414"/>
    <lineage>
        <taxon>Eukaryota</taxon>
        <taxon>Viridiplantae</taxon>
        <taxon>Streptophyta</taxon>
        <taxon>Embryophyta</taxon>
        <taxon>Tracheophyta</taxon>
        <taxon>Spermatophyta</taxon>
        <taxon>Magnoliopsida</taxon>
        <taxon>Liliopsida</taxon>
        <taxon>Poales</taxon>
        <taxon>Poaceae</taxon>
        <taxon>PACMAD clade</taxon>
        <taxon>Chloridoideae</taxon>
        <taxon>Eragrostideae</taxon>
        <taxon>Eragrostidinae</taxon>
        <taxon>Eragrostis</taxon>
    </lineage>
</organism>
<accession>A0A5J9SC62</accession>
<feature type="coiled-coil region" evidence="1">
    <location>
        <begin position="118"/>
        <end position="183"/>
    </location>
</feature>
<comment type="caution">
    <text evidence="3">The sequence shown here is derived from an EMBL/GenBank/DDBJ whole genome shotgun (WGS) entry which is preliminary data.</text>
</comment>
<evidence type="ECO:0000313" key="3">
    <source>
        <dbReference type="EMBL" id="TVT96701.1"/>
    </source>
</evidence>
<keyword evidence="1" id="KW-0175">Coiled coil</keyword>
<reference evidence="3 4" key="1">
    <citation type="journal article" date="2019" name="Sci. Rep.">
        <title>A high-quality genome of Eragrostis curvula grass provides insights into Poaceae evolution and supports new strategies to enhance forage quality.</title>
        <authorList>
            <person name="Carballo J."/>
            <person name="Santos B.A.C.M."/>
            <person name="Zappacosta D."/>
            <person name="Garbus I."/>
            <person name="Selva J.P."/>
            <person name="Gallo C.A."/>
            <person name="Diaz A."/>
            <person name="Albertini E."/>
            <person name="Caccamo M."/>
            <person name="Echenique V."/>
        </authorList>
    </citation>
    <scope>NUCLEOTIDE SEQUENCE [LARGE SCALE GENOMIC DNA]</scope>
    <source>
        <strain evidence="4">cv. Victoria</strain>
        <tissue evidence="3">Leaf</tissue>
    </source>
</reference>
<name>A0A5J9SC62_9POAL</name>
<feature type="compositionally biased region" description="Polar residues" evidence="2">
    <location>
        <begin position="325"/>
        <end position="335"/>
    </location>
</feature>